<dbReference type="Proteomes" id="UP000663860">
    <property type="component" value="Unassembled WGS sequence"/>
</dbReference>
<dbReference type="Proteomes" id="UP000663881">
    <property type="component" value="Unassembled WGS sequence"/>
</dbReference>
<evidence type="ECO:0000313" key="3">
    <source>
        <dbReference type="EMBL" id="CAF1388544.1"/>
    </source>
</evidence>
<organism evidence="3 6">
    <name type="scientific">Adineta steineri</name>
    <dbReference type="NCBI Taxonomy" id="433720"/>
    <lineage>
        <taxon>Eukaryota</taxon>
        <taxon>Metazoa</taxon>
        <taxon>Spiralia</taxon>
        <taxon>Gnathifera</taxon>
        <taxon>Rotifera</taxon>
        <taxon>Eurotatoria</taxon>
        <taxon>Bdelloidea</taxon>
        <taxon>Adinetida</taxon>
        <taxon>Adinetidae</taxon>
        <taxon>Adineta</taxon>
    </lineage>
</organism>
<evidence type="ECO:0000313" key="5">
    <source>
        <dbReference type="EMBL" id="CAF3845370.1"/>
    </source>
</evidence>
<dbReference type="OrthoDB" id="10012909at2759"/>
<feature type="transmembrane region" description="Helical" evidence="1">
    <location>
        <begin position="97"/>
        <end position="122"/>
    </location>
</feature>
<evidence type="ECO:0000313" key="2">
    <source>
        <dbReference type="EMBL" id="CAF1177953.1"/>
    </source>
</evidence>
<dbReference type="EMBL" id="CAJNON010000297">
    <property type="protein sequence ID" value="CAF1177953.1"/>
    <property type="molecule type" value="Genomic_DNA"/>
</dbReference>
<comment type="caution">
    <text evidence="3">The sequence shown here is derived from an EMBL/GenBank/DDBJ whole genome shotgun (WGS) entry which is preliminary data.</text>
</comment>
<feature type="transmembrane region" description="Helical" evidence="1">
    <location>
        <begin position="142"/>
        <end position="168"/>
    </location>
</feature>
<feature type="transmembrane region" description="Helical" evidence="1">
    <location>
        <begin position="18"/>
        <end position="39"/>
    </location>
</feature>
<reference evidence="3" key="1">
    <citation type="submission" date="2021-02" db="EMBL/GenBank/DDBJ databases">
        <authorList>
            <person name="Nowell W R."/>
        </authorList>
    </citation>
    <scope>NUCLEOTIDE SEQUENCE</scope>
</reference>
<dbReference type="EMBL" id="CAJOBB010001355">
    <property type="protein sequence ID" value="CAF3845370.1"/>
    <property type="molecule type" value="Genomic_DNA"/>
</dbReference>
<evidence type="ECO:0000256" key="1">
    <source>
        <dbReference type="SAM" id="Phobius"/>
    </source>
</evidence>
<dbReference type="Proteomes" id="UP000663868">
    <property type="component" value="Unassembled WGS sequence"/>
</dbReference>
<accession>A0A815KAJ6</accession>
<protein>
    <submittedName>
        <fullName evidence="3">Uncharacterized protein</fullName>
    </submittedName>
</protein>
<dbReference type="EMBL" id="CAJOAY010000026">
    <property type="protein sequence ID" value="CAF3494962.1"/>
    <property type="molecule type" value="Genomic_DNA"/>
</dbReference>
<dbReference type="EMBL" id="CAJNOE010001114">
    <property type="protein sequence ID" value="CAF1388544.1"/>
    <property type="molecule type" value="Genomic_DNA"/>
</dbReference>
<feature type="transmembrane region" description="Helical" evidence="1">
    <location>
        <begin position="71"/>
        <end position="90"/>
    </location>
</feature>
<evidence type="ECO:0000313" key="6">
    <source>
        <dbReference type="Proteomes" id="UP000663860"/>
    </source>
</evidence>
<dbReference type="Proteomes" id="UP000663891">
    <property type="component" value="Unassembled WGS sequence"/>
</dbReference>
<keyword evidence="1" id="KW-1133">Transmembrane helix</keyword>
<sequence length="201" mass="21884">MGILFEVLRQSTSLRFRVIAILGTLLLLTGLAGIILSVIELFQGRPSVAHYNETVGGLQVENPLWPSSGKGFWVGLVLVAAGTVGIIASLERTPPSIVAFTALSSISTVLSFYVVMTCIIPVQYDTKYSDTSRPKWQLTELIINSILMAVGSFGAIIGALSTLLGLFLSGYCVDQRNVYRYTIDDHEKITKVLPEKLIYGI</sequence>
<keyword evidence="1" id="KW-0812">Transmembrane</keyword>
<name>A0A815KAJ6_9BILA</name>
<dbReference type="AlphaFoldDB" id="A0A815KAJ6"/>
<keyword evidence="1" id="KW-0472">Membrane</keyword>
<evidence type="ECO:0000313" key="4">
    <source>
        <dbReference type="EMBL" id="CAF3494962.1"/>
    </source>
</evidence>
<proteinExistence type="predicted"/>
<gene>
    <name evidence="3" type="ORF">IZO911_LOCUS38821</name>
    <name evidence="5" type="ORF">KXQ929_LOCUS19760</name>
    <name evidence="4" type="ORF">OKA104_LOCUS1161</name>
    <name evidence="2" type="ORF">VCS650_LOCUS24316</name>
</gene>